<dbReference type="AlphaFoldDB" id="A0A2I0AU52"/>
<keyword evidence="4" id="KW-1185">Reference proteome</keyword>
<evidence type="ECO:0000259" key="1">
    <source>
        <dbReference type="Pfam" id="PF13952"/>
    </source>
</evidence>
<gene>
    <name evidence="3" type="ORF">AXF42_Ash001168</name>
</gene>
<dbReference type="Proteomes" id="UP000236161">
    <property type="component" value="Unassembled WGS sequence"/>
</dbReference>
<evidence type="ECO:0000313" key="3">
    <source>
        <dbReference type="EMBL" id="PKA59075.1"/>
    </source>
</evidence>
<dbReference type="InterPro" id="IPR025452">
    <property type="entry name" value="DUF4218"/>
</dbReference>
<reference evidence="3 4" key="1">
    <citation type="journal article" date="2017" name="Nature">
        <title>The Apostasia genome and the evolution of orchids.</title>
        <authorList>
            <person name="Zhang G.Q."/>
            <person name="Liu K.W."/>
            <person name="Li Z."/>
            <person name="Lohaus R."/>
            <person name="Hsiao Y.Y."/>
            <person name="Niu S.C."/>
            <person name="Wang J.Y."/>
            <person name="Lin Y.C."/>
            <person name="Xu Q."/>
            <person name="Chen L.J."/>
            <person name="Yoshida K."/>
            <person name="Fujiwara S."/>
            <person name="Wang Z.W."/>
            <person name="Zhang Y.Q."/>
            <person name="Mitsuda N."/>
            <person name="Wang M."/>
            <person name="Liu G.H."/>
            <person name="Pecoraro L."/>
            <person name="Huang H.X."/>
            <person name="Xiao X.J."/>
            <person name="Lin M."/>
            <person name="Wu X.Y."/>
            <person name="Wu W.L."/>
            <person name="Chen Y.Y."/>
            <person name="Chang S.B."/>
            <person name="Sakamoto S."/>
            <person name="Ohme-Takagi M."/>
            <person name="Yagi M."/>
            <person name="Zeng S.J."/>
            <person name="Shen C.Y."/>
            <person name="Yeh C.M."/>
            <person name="Luo Y.B."/>
            <person name="Tsai W.C."/>
            <person name="Van de Peer Y."/>
            <person name="Liu Z.J."/>
        </authorList>
    </citation>
    <scope>NUCLEOTIDE SEQUENCE [LARGE SCALE GENOMIC DNA]</scope>
    <source>
        <strain evidence="4">cv. Shenzhen</strain>
        <tissue evidence="3">Stem</tissue>
    </source>
</reference>
<dbReference type="OrthoDB" id="668711at2759"/>
<evidence type="ECO:0000313" key="4">
    <source>
        <dbReference type="Proteomes" id="UP000236161"/>
    </source>
</evidence>
<feature type="domain" description="DUF4218" evidence="2">
    <location>
        <begin position="1"/>
        <end position="49"/>
    </location>
</feature>
<proteinExistence type="predicted"/>
<accession>A0A2I0AU52</accession>
<dbReference type="Pfam" id="PF13960">
    <property type="entry name" value="DUF4218"/>
    <property type="match status" value="1"/>
</dbReference>
<protein>
    <recommendedName>
        <fullName evidence="5">DUF4216 domain-containing protein</fullName>
    </recommendedName>
</protein>
<sequence length="289" mass="33983">MYPFERFFFFLKEYVSNKAHSESSIAEDYIVEEGITFCSNYLEVHYATFDMHDNNPSSIDQSNYLFGSVGTGIGKEEIIVLDEKSLIQIHQFVLRHCDQIESYRESFVNVEKRKRRRHTHLTPKDVEKLINDTFHEWFRDKVTLARGPNMIAKRFSGYYINGFKFRTISRVKDKKTQNYGVVNTTEIGGVSYFGQLSDIFEIDYFGSFKVVLFKCNLANVTLMGIKRDDLGFTLVNFSRLVHTGEKLEHDPFVFSLQVEQVFYVENPKNNNWFIVIRTRPRDLFDMVKL</sequence>
<organism evidence="3 4">
    <name type="scientific">Apostasia shenzhenica</name>
    <dbReference type="NCBI Taxonomy" id="1088818"/>
    <lineage>
        <taxon>Eukaryota</taxon>
        <taxon>Viridiplantae</taxon>
        <taxon>Streptophyta</taxon>
        <taxon>Embryophyta</taxon>
        <taxon>Tracheophyta</taxon>
        <taxon>Spermatophyta</taxon>
        <taxon>Magnoliopsida</taxon>
        <taxon>Liliopsida</taxon>
        <taxon>Asparagales</taxon>
        <taxon>Orchidaceae</taxon>
        <taxon>Apostasioideae</taxon>
        <taxon>Apostasia</taxon>
    </lineage>
</organism>
<feature type="domain" description="DUF4216" evidence="1">
    <location>
        <begin position="201"/>
        <end position="275"/>
    </location>
</feature>
<dbReference type="PANTHER" id="PTHR48258:SF12">
    <property type="entry name" value="TRANSPOSON PROTEIN, CACTA, EN_SPM SUB-CLASS"/>
    <property type="match status" value="1"/>
</dbReference>
<dbReference type="EMBL" id="KZ451950">
    <property type="protein sequence ID" value="PKA59075.1"/>
    <property type="molecule type" value="Genomic_DNA"/>
</dbReference>
<dbReference type="InterPro" id="IPR025312">
    <property type="entry name" value="DUF4216"/>
</dbReference>
<evidence type="ECO:0000259" key="2">
    <source>
        <dbReference type="Pfam" id="PF13960"/>
    </source>
</evidence>
<dbReference type="Pfam" id="PF13952">
    <property type="entry name" value="DUF4216"/>
    <property type="match status" value="1"/>
</dbReference>
<name>A0A2I0AU52_9ASPA</name>
<evidence type="ECO:0008006" key="5">
    <source>
        <dbReference type="Google" id="ProtNLM"/>
    </source>
</evidence>
<dbReference type="PANTHER" id="PTHR48258">
    <property type="entry name" value="DUF4218 DOMAIN-CONTAINING PROTEIN-RELATED"/>
    <property type="match status" value="1"/>
</dbReference>